<name>A0A1A0D1H5_ACEPA</name>
<evidence type="ECO:0000313" key="1">
    <source>
        <dbReference type="EMBL" id="OAZ69029.1"/>
    </source>
</evidence>
<dbReference type="EMBL" id="LYUD01000124">
    <property type="protein sequence ID" value="OAZ69029.1"/>
    <property type="molecule type" value="Genomic_DNA"/>
</dbReference>
<protein>
    <submittedName>
        <fullName evidence="1">Uncharacterized protein</fullName>
    </submittedName>
</protein>
<reference evidence="1 2" key="1">
    <citation type="submission" date="2016-05" db="EMBL/GenBank/DDBJ databases">
        <title>Genome sequencing of Acetobacter pasteurianus strain SRCM100623.</title>
        <authorList>
            <person name="Song Y.R."/>
        </authorList>
    </citation>
    <scope>NUCLEOTIDE SEQUENCE [LARGE SCALE GENOMIC DNA]</scope>
    <source>
        <strain evidence="1 2">SRCM100623</strain>
    </source>
</reference>
<dbReference type="RefSeq" id="WP_064776338.1">
    <property type="nucleotide sequence ID" value="NZ_LYUD01000124.1"/>
</dbReference>
<comment type="caution">
    <text evidence="1">The sequence shown here is derived from an EMBL/GenBank/DDBJ whole genome shotgun (WGS) entry which is preliminary data.</text>
</comment>
<organism evidence="1 2">
    <name type="scientific">Acetobacter pasteurianus</name>
    <name type="common">Acetobacter turbidans</name>
    <dbReference type="NCBI Taxonomy" id="438"/>
    <lineage>
        <taxon>Bacteria</taxon>
        <taxon>Pseudomonadati</taxon>
        <taxon>Pseudomonadota</taxon>
        <taxon>Alphaproteobacteria</taxon>
        <taxon>Acetobacterales</taxon>
        <taxon>Acetobacteraceae</taxon>
        <taxon>Acetobacter</taxon>
    </lineage>
</organism>
<sequence length="167" mass="18552">MQNTEEATPERLAKGDVTEVYVQEHRNRPPEKRLRSSGALYALRRAGTITDAHVAAAEHWVRDYETGVLGARDPEAGKKGGLPDPHVIMLSRAAAVRRCEYVRNALGQVGETFLHRMMIDGMSVQAMAEAASTHKLRVSGALEMLLDQLVEVYQVMPGKLWKRFAAD</sequence>
<accession>A0A1A0D1H5</accession>
<gene>
    <name evidence="1" type="ORF">SRCM100623_02335</name>
</gene>
<evidence type="ECO:0000313" key="2">
    <source>
        <dbReference type="Proteomes" id="UP000093796"/>
    </source>
</evidence>
<proteinExistence type="predicted"/>
<dbReference type="OrthoDB" id="7225705at2"/>
<dbReference type="Proteomes" id="UP000093796">
    <property type="component" value="Unassembled WGS sequence"/>
</dbReference>
<dbReference type="AlphaFoldDB" id="A0A1A0D1H5"/>